<protein>
    <recommendedName>
        <fullName evidence="4">Spore coat protein U domain-containing protein</fullName>
    </recommendedName>
</protein>
<sequence length="287" mass="33408">MRCLAFLSLLLFSDFLLADCIERYLKGRSDTEYTNMSMCYHFAPRAQVAGRPDRRMLVFQIYPADNRQTRFDSHVRQLVNTNDQSRCVVVLRERFNRNKDYLFAESDCDNYPYQKLTFYLSNDDGRNAPFLYFFSLDTSRSTSDINVSFEVAGEEIWNNIRYYTKPAPIMDSCAIEVYGNTGGMIFSDESDRGDKTLDVRMHAQGRRRLKLVSNSNSYTLNNNFEGYSVQRYSDSNRLISDSVLKINASHPLRLRGSYYLRLAPKYNYKKSDLPPGDYITTLEIVCE</sequence>
<dbReference type="AlphaFoldDB" id="A0A3R9G318"/>
<feature type="chain" id="PRO_5018542419" description="Spore coat protein U domain-containing protein" evidence="1">
    <location>
        <begin position="19"/>
        <end position="287"/>
    </location>
</feature>
<comment type="caution">
    <text evidence="2">The sequence shown here is derived from an EMBL/GenBank/DDBJ whole genome shotgun (WGS) entry which is preliminary data.</text>
</comment>
<evidence type="ECO:0000313" key="3">
    <source>
        <dbReference type="Proteomes" id="UP000269041"/>
    </source>
</evidence>
<reference evidence="2 3" key="1">
    <citation type="submission" date="2018-12" db="EMBL/GenBank/DDBJ databases">
        <title>Genomic taxonomy of the Vibrionaceae family.</title>
        <authorList>
            <person name="Gomez-Gil B."/>
            <person name="Enciso-Ibarra K."/>
        </authorList>
    </citation>
    <scope>NUCLEOTIDE SEQUENCE [LARGE SCALE GENOMIC DNA]</scope>
    <source>
        <strain evidence="2 3">CAIM 594</strain>
    </source>
</reference>
<feature type="signal peptide" evidence="1">
    <location>
        <begin position="1"/>
        <end position="18"/>
    </location>
</feature>
<dbReference type="EMBL" id="RSFA01000041">
    <property type="protein sequence ID" value="RSD31114.1"/>
    <property type="molecule type" value="Genomic_DNA"/>
</dbReference>
<keyword evidence="3" id="KW-1185">Reference proteome</keyword>
<evidence type="ECO:0000313" key="2">
    <source>
        <dbReference type="EMBL" id="RSD31114.1"/>
    </source>
</evidence>
<gene>
    <name evidence="2" type="ORF">EJA03_10280</name>
</gene>
<evidence type="ECO:0000256" key="1">
    <source>
        <dbReference type="SAM" id="SignalP"/>
    </source>
</evidence>
<dbReference type="OrthoDB" id="9819557at2"/>
<accession>A0A3R9G318</accession>
<evidence type="ECO:0008006" key="4">
    <source>
        <dbReference type="Google" id="ProtNLM"/>
    </source>
</evidence>
<proteinExistence type="predicted"/>
<organism evidence="2 3">
    <name type="scientific">Vibrio pectenicida</name>
    <dbReference type="NCBI Taxonomy" id="62763"/>
    <lineage>
        <taxon>Bacteria</taxon>
        <taxon>Pseudomonadati</taxon>
        <taxon>Pseudomonadota</taxon>
        <taxon>Gammaproteobacteria</taxon>
        <taxon>Vibrionales</taxon>
        <taxon>Vibrionaceae</taxon>
        <taxon>Vibrio</taxon>
    </lineage>
</organism>
<dbReference type="Proteomes" id="UP000269041">
    <property type="component" value="Unassembled WGS sequence"/>
</dbReference>
<dbReference type="RefSeq" id="WP_125321231.1">
    <property type="nucleotide sequence ID" value="NZ_AP024890.1"/>
</dbReference>
<keyword evidence="1" id="KW-0732">Signal</keyword>
<name>A0A3R9G318_9VIBR</name>